<accession>A0A449BE37</accession>
<dbReference type="KEGG" id="aaxa:NCTC10138_00947"/>
<sequence length="265" mass="30072">MKIIKSKRYILILLAILLFILIGCSNQHTYINEELKSKITESNIIQSTVLIVKEQKETSNDSATSITYSYGFSGGIIKKEENKYYILTAFHPIEQLTDENLIVLLWNEPRYNDLPSEQKKGISRYYASKSKAKIEYTDIKYDLAIISFESGKELPILEISDTEAMFGDDISSISNPKDRDRNYLSFGKITSKIAVPFGDDKDNIQYNVIEHNSYINEGSSGSILINNDLKVVGINLGGTTRRDKFIKAKAMPLDRIIEFINKSSI</sequence>
<dbReference type="Proteomes" id="UP000289841">
    <property type="component" value="Chromosome"/>
</dbReference>
<dbReference type="STRING" id="1278311.GCA_000428705_01205"/>
<dbReference type="PROSITE" id="PS51257">
    <property type="entry name" value="PROKAR_LIPOPROTEIN"/>
    <property type="match status" value="1"/>
</dbReference>
<keyword evidence="2" id="KW-1185">Reference proteome</keyword>
<proteinExistence type="predicted"/>
<dbReference type="PANTHER" id="PTHR43019">
    <property type="entry name" value="SERINE ENDOPROTEASE DEGS"/>
    <property type="match status" value="1"/>
</dbReference>
<dbReference type="PANTHER" id="PTHR43019:SF23">
    <property type="entry name" value="PROTEASE DO-LIKE 5, CHLOROPLASTIC"/>
    <property type="match status" value="1"/>
</dbReference>
<dbReference type="AlphaFoldDB" id="A0A449BE37"/>
<dbReference type="Pfam" id="PF13365">
    <property type="entry name" value="Trypsin_2"/>
    <property type="match status" value="1"/>
</dbReference>
<dbReference type="EMBL" id="LR215048">
    <property type="protein sequence ID" value="VEU80570.1"/>
    <property type="molecule type" value="Genomic_DNA"/>
</dbReference>
<evidence type="ECO:0000313" key="1">
    <source>
        <dbReference type="EMBL" id="VEU80570.1"/>
    </source>
</evidence>
<dbReference type="InterPro" id="IPR009003">
    <property type="entry name" value="Peptidase_S1_PA"/>
</dbReference>
<gene>
    <name evidence="1" type="ORF">NCTC10138_00947</name>
</gene>
<dbReference type="Gene3D" id="2.40.10.10">
    <property type="entry name" value="Trypsin-like serine proteases"/>
    <property type="match status" value="2"/>
</dbReference>
<organism evidence="1 2">
    <name type="scientific">Haploplasma axanthum</name>
    <name type="common">Acholeplasma axanthum</name>
    <dbReference type="NCBI Taxonomy" id="29552"/>
    <lineage>
        <taxon>Bacteria</taxon>
        <taxon>Bacillati</taxon>
        <taxon>Mycoplasmatota</taxon>
        <taxon>Mollicutes</taxon>
        <taxon>Acholeplasmatales</taxon>
        <taxon>Acholeplasmataceae</taxon>
        <taxon>Haploplasma</taxon>
    </lineage>
</organism>
<dbReference type="InterPro" id="IPR043504">
    <property type="entry name" value="Peptidase_S1_PA_chymotrypsin"/>
</dbReference>
<name>A0A449BE37_HAPAX</name>
<dbReference type="OrthoDB" id="467315at2"/>
<dbReference type="RefSeq" id="WP_026390680.1">
    <property type="nucleotide sequence ID" value="NZ_LR215048.1"/>
</dbReference>
<reference evidence="1 2" key="1">
    <citation type="submission" date="2019-01" db="EMBL/GenBank/DDBJ databases">
        <authorList>
            <consortium name="Pathogen Informatics"/>
        </authorList>
    </citation>
    <scope>NUCLEOTIDE SEQUENCE [LARGE SCALE GENOMIC DNA]</scope>
    <source>
        <strain evidence="1 2">NCTC10138</strain>
    </source>
</reference>
<evidence type="ECO:0000313" key="2">
    <source>
        <dbReference type="Proteomes" id="UP000289841"/>
    </source>
</evidence>
<dbReference type="SUPFAM" id="SSF50494">
    <property type="entry name" value="Trypsin-like serine proteases"/>
    <property type="match status" value="1"/>
</dbReference>
<protein>
    <submittedName>
        <fullName evidence="1">Peptidase Do</fullName>
    </submittedName>
</protein>